<reference evidence="3" key="1">
    <citation type="submission" date="2017-02" db="UniProtKB">
        <authorList>
            <consortium name="WormBaseParasite"/>
        </authorList>
    </citation>
    <scope>IDENTIFICATION</scope>
</reference>
<evidence type="ECO:0000313" key="3">
    <source>
        <dbReference type="WBParaSite" id="NBR_0001923101-mRNA-1"/>
    </source>
</evidence>
<evidence type="ECO:0000313" key="2">
    <source>
        <dbReference type="Proteomes" id="UP000271162"/>
    </source>
</evidence>
<keyword evidence="2" id="KW-1185">Reference proteome</keyword>
<dbReference type="AlphaFoldDB" id="A0A0N4YPR0"/>
<dbReference type="OMA" id="SIQCETI"/>
<evidence type="ECO:0000313" key="1">
    <source>
        <dbReference type="EMBL" id="VDL82961.1"/>
    </source>
</evidence>
<organism evidence="3">
    <name type="scientific">Nippostrongylus brasiliensis</name>
    <name type="common">Rat hookworm</name>
    <dbReference type="NCBI Taxonomy" id="27835"/>
    <lineage>
        <taxon>Eukaryota</taxon>
        <taxon>Metazoa</taxon>
        <taxon>Ecdysozoa</taxon>
        <taxon>Nematoda</taxon>
        <taxon>Chromadorea</taxon>
        <taxon>Rhabditida</taxon>
        <taxon>Rhabditina</taxon>
        <taxon>Rhabditomorpha</taxon>
        <taxon>Strongyloidea</taxon>
        <taxon>Heligmosomidae</taxon>
        <taxon>Nippostrongylus</taxon>
    </lineage>
</organism>
<dbReference type="Proteomes" id="UP000271162">
    <property type="component" value="Unassembled WGS sequence"/>
</dbReference>
<dbReference type="EMBL" id="UYSL01023998">
    <property type="protein sequence ID" value="VDL82961.1"/>
    <property type="molecule type" value="Genomic_DNA"/>
</dbReference>
<proteinExistence type="predicted"/>
<dbReference type="STRING" id="27835.A0A0N4YPR0"/>
<sequence length="85" mass="9433">MSAMDLIRCISERVSDPLVLSMLKALSDKIPKELLDCIEAERRSRSIVVAGVQEAPSSHSPSQRQKQLEENIADILDVLEVECTP</sequence>
<protein>
    <submittedName>
        <fullName evidence="3">GED domain-containing protein</fullName>
    </submittedName>
</protein>
<reference evidence="1 2" key="2">
    <citation type="submission" date="2018-11" db="EMBL/GenBank/DDBJ databases">
        <authorList>
            <consortium name="Pathogen Informatics"/>
        </authorList>
    </citation>
    <scope>NUCLEOTIDE SEQUENCE [LARGE SCALE GENOMIC DNA]</scope>
</reference>
<dbReference type="WBParaSite" id="NBR_0001923101-mRNA-1">
    <property type="protein sequence ID" value="NBR_0001923101-mRNA-1"/>
    <property type="gene ID" value="NBR_0001923101"/>
</dbReference>
<name>A0A0N4YPR0_NIPBR</name>
<accession>A0A0N4YPR0</accession>
<gene>
    <name evidence="1" type="ORF">NBR_LOCUS19232</name>
</gene>